<dbReference type="Proteomes" id="UP000663088">
    <property type="component" value="Chromosome"/>
</dbReference>
<gene>
    <name evidence="2" type="ORF">EM20IM_00315</name>
</gene>
<proteinExistence type="predicted"/>
<organism evidence="2 3">
    <name type="scientific">Candidatus Methylacidiphilum infernorum</name>
    <dbReference type="NCBI Taxonomy" id="511746"/>
    <lineage>
        <taxon>Bacteria</taxon>
        <taxon>Pseudomonadati</taxon>
        <taxon>Verrucomicrobiota</taxon>
        <taxon>Methylacidiphilae</taxon>
        <taxon>Methylacidiphilales</taxon>
        <taxon>Methylacidiphilaceae</taxon>
        <taxon>Methylacidiphilum (ex Ratnadevi et al. 2023)</taxon>
    </lineage>
</organism>
<keyword evidence="3" id="KW-1185">Reference proteome</keyword>
<keyword evidence="1" id="KW-0472">Membrane</keyword>
<evidence type="ECO:0000313" key="3">
    <source>
        <dbReference type="Proteomes" id="UP000663088"/>
    </source>
</evidence>
<name>A0ABX7PV31_9BACT</name>
<accession>A0ABX7PV31</accession>
<sequence>MDLGGDWPGYLENWAKAVGRELIDGFWLKANEEFWPQRWPDGSLVYSQEASPGQWFLMRENAWTNYGFENFEKFTEALFSKKLTADSPSAILLLGLYRRLAGVGLEIANRGAIFVDQKLIMHFIVIREEEFQKVRSLAHQIDPSCQVQRDIFFPEFFDALKKVLFKSDNTRVKLLRLGVFFGFLCLVLSVVALFWKKGIFLAILFQMASLWIFGRVRKE</sequence>
<protein>
    <submittedName>
        <fullName evidence="2">Uncharacterized protein</fullName>
    </submittedName>
</protein>
<dbReference type="RefSeq" id="WP_206847246.1">
    <property type="nucleotide sequence ID" value="NZ_CP065956.1"/>
</dbReference>
<reference evidence="2 3" key="1">
    <citation type="submission" date="2020-12" db="EMBL/GenBank/DDBJ databases">
        <authorList>
            <person name="Awala S.I."/>
            <person name="Gwak J.-H."/>
            <person name="Kim S.-J."/>
            <person name="Rhee S.-K."/>
        </authorList>
    </citation>
    <scope>NUCLEOTIDE SEQUENCE [LARGE SCALE GENOMIC DNA]</scope>
    <source>
        <strain evidence="2 3">IT5</strain>
    </source>
</reference>
<dbReference type="EMBL" id="CP065956">
    <property type="protein sequence ID" value="QSR86854.1"/>
    <property type="molecule type" value="Genomic_DNA"/>
</dbReference>
<feature type="transmembrane region" description="Helical" evidence="1">
    <location>
        <begin position="174"/>
        <end position="193"/>
    </location>
</feature>
<evidence type="ECO:0000256" key="1">
    <source>
        <dbReference type="SAM" id="Phobius"/>
    </source>
</evidence>
<feature type="transmembrane region" description="Helical" evidence="1">
    <location>
        <begin position="199"/>
        <end position="216"/>
    </location>
</feature>
<evidence type="ECO:0000313" key="2">
    <source>
        <dbReference type="EMBL" id="QSR86854.1"/>
    </source>
</evidence>
<keyword evidence="1" id="KW-1133">Transmembrane helix</keyword>
<keyword evidence="1" id="KW-0812">Transmembrane</keyword>